<dbReference type="STRING" id="1149755.A0A2J6RX42"/>
<evidence type="ECO:0000313" key="2">
    <source>
        <dbReference type="EMBL" id="PMD43088.1"/>
    </source>
</evidence>
<dbReference type="InterPro" id="IPR010730">
    <property type="entry name" value="HET"/>
</dbReference>
<dbReference type="Proteomes" id="UP000235786">
    <property type="component" value="Unassembled WGS sequence"/>
</dbReference>
<dbReference type="Pfam" id="PF26639">
    <property type="entry name" value="Het-6_barrel"/>
    <property type="match status" value="1"/>
</dbReference>
<dbReference type="InterPro" id="IPR052895">
    <property type="entry name" value="HetReg/Transcr_Mod"/>
</dbReference>
<dbReference type="AlphaFoldDB" id="A0A2J6RX42"/>
<dbReference type="Pfam" id="PF06985">
    <property type="entry name" value="HET"/>
    <property type="match status" value="1"/>
</dbReference>
<gene>
    <name evidence="2" type="ORF">L207DRAFT_631250</name>
</gene>
<feature type="domain" description="Heterokaryon incompatibility" evidence="1">
    <location>
        <begin position="42"/>
        <end position="181"/>
    </location>
</feature>
<dbReference type="PANTHER" id="PTHR24148:SF64">
    <property type="entry name" value="HETEROKARYON INCOMPATIBILITY DOMAIN-CONTAINING PROTEIN"/>
    <property type="match status" value="1"/>
</dbReference>
<evidence type="ECO:0000259" key="1">
    <source>
        <dbReference type="Pfam" id="PF06985"/>
    </source>
</evidence>
<keyword evidence="3" id="KW-1185">Reference proteome</keyword>
<dbReference type="EMBL" id="KZ613942">
    <property type="protein sequence ID" value="PMD43088.1"/>
    <property type="molecule type" value="Genomic_DNA"/>
</dbReference>
<dbReference type="OrthoDB" id="2288928at2759"/>
<accession>A0A2J6RX42</accession>
<proteinExistence type="predicted"/>
<dbReference type="PANTHER" id="PTHR24148">
    <property type="entry name" value="ANKYRIN REPEAT DOMAIN-CONTAINING PROTEIN 39 HOMOLOG-RELATED"/>
    <property type="match status" value="1"/>
</dbReference>
<sequence length="572" mass="65366">MHMYEPLPAGQCIRLIELHPDSRQSSVAVTFKVFKLEEAPDYDALSYVWGSPENKGLITCNGHPFTHKSDRVLLWADAVCIDQCNDRERNHQVAMMGVIYANARKVLVHIPGRNRSLGECLDVQELVEEVKRRVVESGGWSKMTEYDRLKDGDPLMKDLRWGSMNSFLAEEWFNRTWVLQEVGMARDPHVLYGECEFSYRDLMLLFRWLTSLAAQIHGMWKLSLPSTHLSALDWYCDDRTESPAYPVDSFIDMFNVASYHLCKDPRDHIYSLLHHPLALQPDGSLLIQPDYSRPEEDVYYEFAYQMVFRPEGLRLLGTIDNGDNDPPRNLPSWVPRWKDPTRRRDMCFAVGVCPRHPFNSSNGLGHSPIRVKEDRTLSLHGILFDRIHSAFTIKTPKTEFGPNLSREFETMYSEIIVRESPYGSTIDRLDAFSITLTTGFLSRQGGVGFEQLKVHRANFEAFWKAGTNQTLYPENDLVGSADSFLADLLERFPNGSIFITEKGYIGYGGAFARQGDYCVIFQGGFAPFIVRRHDKTETFRLVSEAYVHGIMRGEVAPMVHAKGLAIQEIVLS</sequence>
<organism evidence="2 3">
    <name type="scientific">Hyaloscypha variabilis (strain UAMH 11265 / GT02V1 / F)</name>
    <name type="common">Meliniomyces variabilis</name>
    <dbReference type="NCBI Taxonomy" id="1149755"/>
    <lineage>
        <taxon>Eukaryota</taxon>
        <taxon>Fungi</taxon>
        <taxon>Dikarya</taxon>
        <taxon>Ascomycota</taxon>
        <taxon>Pezizomycotina</taxon>
        <taxon>Leotiomycetes</taxon>
        <taxon>Helotiales</taxon>
        <taxon>Hyaloscyphaceae</taxon>
        <taxon>Hyaloscypha</taxon>
        <taxon>Hyaloscypha variabilis</taxon>
    </lineage>
</organism>
<name>A0A2J6RX42_HYAVF</name>
<reference evidence="2 3" key="1">
    <citation type="submission" date="2016-04" db="EMBL/GenBank/DDBJ databases">
        <title>A degradative enzymes factory behind the ericoid mycorrhizal symbiosis.</title>
        <authorList>
            <consortium name="DOE Joint Genome Institute"/>
            <person name="Martino E."/>
            <person name="Morin E."/>
            <person name="Grelet G."/>
            <person name="Kuo A."/>
            <person name="Kohler A."/>
            <person name="Daghino S."/>
            <person name="Barry K."/>
            <person name="Choi C."/>
            <person name="Cichocki N."/>
            <person name="Clum A."/>
            <person name="Copeland A."/>
            <person name="Hainaut M."/>
            <person name="Haridas S."/>
            <person name="Labutti K."/>
            <person name="Lindquist E."/>
            <person name="Lipzen A."/>
            <person name="Khouja H.-R."/>
            <person name="Murat C."/>
            <person name="Ohm R."/>
            <person name="Olson A."/>
            <person name="Spatafora J."/>
            <person name="Veneault-Fourrey C."/>
            <person name="Henrissat B."/>
            <person name="Grigoriev I."/>
            <person name="Martin F."/>
            <person name="Perotto S."/>
        </authorList>
    </citation>
    <scope>NUCLEOTIDE SEQUENCE [LARGE SCALE GENOMIC DNA]</scope>
    <source>
        <strain evidence="2 3">F</strain>
    </source>
</reference>
<protein>
    <recommendedName>
        <fullName evidence="1">Heterokaryon incompatibility domain-containing protein</fullName>
    </recommendedName>
</protein>
<evidence type="ECO:0000313" key="3">
    <source>
        <dbReference type="Proteomes" id="UP000235786"/>
    </source>
</evidence>